<organism evidence="3 4">
    <name type="scientific">Sphingobacterium spiritivorum ATCC 33300</name>
    <dbReference type="NCBI Taxonomy" id="525372"/>
    <lineage>
        <taxon>Bacteria</taxon>
        <taxon>Pseudomonadati</taxon>
        <taxon>Bacteroidota</taxon>
        <taxon>Sphingobacteriia</taxon>
        <taxon>Sphingobacteriales</taxon>
        <taxon>Sphingobacteriaceae</taxon>
        <taxon>Sphingobacterium</taxon>
    </lineage>
</organism>
<dbReference type="Proteomes" id="UP000006241">
    <property type="component" value="Unassembled WGS sequence"/>
</dbReference>
<evidence type="ECO:0000313" key="3">
    <source>
        <dbReference type="EMBL" id="EEI91930.1"/>
    </source>
</evidence>
<keyword evidence="1" id="KW-1133">Transmembrane helix</keyword>
<dbReference type="RefSeq" id="WP_003012325.1">
    <property type="nucleotide sequence ID" value="NZ_GG668637.1"/>
</dbReference>
<dbReference type="PANTHER" id="PTHR30273">
    <property type="entry name" value="PERIPLASMIC SIGNAL SENSOR AND SIGMA FACTOR ACTIVATOR FECR-RELATED"/>
    <property type="match status" value="1"/>
</dbReference>
<dbReference type="InterPro" id="IPR006860">
    <property type="entry name" value="FecR"/>
</dbReference>
<accession>C2FYU5</accession>
<comment type="caution">
    <text evidence="3">The sequence shown here is derived from an EMBL/GenBank/DDBJ whole genome shotgun (WGS) entry which is preliminary data.</text>
</comment>
<dbReference type="PANTHER" id="PTHR30273:SF2">
    <property type="entry name" value="PROTEIN FECR"/>
    <property type="match status" value="1"/>
</dbReference>
<dbReference type="InterPro" id="IPR012373">
    <property type="entry name" value="Ferrdict_sens_TM"/>
</dbReference>
<evidence type="ECO:0000259" key="2">
    <source>
        <dbReference type="Pfam" id="PF04773"/>
    </source>
</evidence>
<reference evidence="3 4" key="1">
    <citation type="submission" date="2009-01" db="EMBL/GenBank/DDBJ databases">
        <authorList>
            <person name="Qin X."/>
            <person name="Bachman B."/>
            <person name="Battles P."/>
            <person name="Bell A."/>
            <person name="Bess C."/>
            <person name="Bickham C."/>
            <person name="Chaboub L."/>
            <person name="Chen D."/>
            <person name="Coyle M."/>
            <person name="Deiros D.R."/>
            <person name="Dinh H."/>
            <person name="Forbes L."/>
            <person name="Fowler G."/>
            <person name="Francisco L."/>
            <person name="Fu Q."/>
            <person name="Gubbala S."/>
            <person name="Hale W."/>
            <person name="Han Y."/>
            <person name="Hemphill L."/>
            <person name="Highlander S.K."/>
            <person name="Hirani K."/>
            <person name="Hogues M."/>
            <person name="Jackson L."/>
            <person name="Jakkamsetti A."/>
            <person name="Javaid M."/>
            <person name="Jiang H."/>
            <person name="Korchina V."/>
            <person name="Kovar C."/>
            <person name="Lara F."/>
            <person name="Lee S."/>
            <person name="Mata R."/>
            <person name="Mathew T."/>
            <person name="Moen C."/>
            <person name="Morales K."/>
            <person name="Munidasa M."/>
            <person name="Nazareth L."/>
            <person name="Ngo R."/>
            <person name="Nguyen L."/>
            <person name="Okwuonu G."/>
            <person name="Ongeri F."/>
            <person name="Patil S."/>
            <person name="Petrosino J."/>
            <person name="Pham C."/>
            <person name="Pham P."/>
            <person name="Pu L.-L."/>
            <person name="Puazo M."/>
            <person name="Raj R."/>
            <person name="Reid J."/>
            <person name="Rouhana J."/>
            <person name="Saada N."/>
            <person name="Shang Y."/>
            <person name="Simmons D."/>
            <person name="Thornton R."/>
            <person name="Warren J."/>
            <person name="Weissenberger G."/>
            <person name="Zhang J."/>
            <person name="Zhang L."/>
            <person name="Zhou C."/>
            <person name="Zhu D."/>
            <person name="Muzny D."/>
            <person name="Worley K."/>
            <person name="Gibbs R."/>
        </authorList>
    </citation>
    <scope>NUCLEOTIDE SEQUENCE [LARGE SCALE GENOMIC DNA]</scope>
    <source>
        <strain evidence="3 4">ATCC 33300</strain>
    </source>
</reference>
<proteinExistence type="predicted"/>
<evidence type="ECO:0000256" key="1">
    <source>
        <dbReference type="SAM" id="Phobius"/>
    </source>
</evidence>
<dbReference type="EMBL" id="ACHB01000060">
    <property type="protein sequence ID" value="EEI91930.1"/>
    <property type="molecule type" value="Genomic_DNA"/>
</dbReference>
<feature type="transmembrane region" description="Helical" evidence="1">
    <location>
        <begin position="79"/>
        <end position="100"/>
    </location>
</feature>
<dbReference type="AlphaFoldDB" id="C2FYU5"/>
<sequence>MKITTDLINRYLTNKCSAEEAEYLENYIQYLGTSLDQLLPREEWEETDGDVEYGGQEEIRAKILAAIAHKKKQSIRKRILVKLTRVAAILIFFFGIYVLVNRSEQSLSTDQKDLAATTTDSTEVSNLYYINSGNESMSLTASDGSVITLYPKSEIKYAENFSHLKERILYLKGKARFEVAKDKSKPFRVHSNGVTTTALGTIFIVDELKSTQTHIKLLEGKIEVKAENSKKSRKLIRTYEPNEEITLDHKDLRVLEEVKVNTVGKGRGGYFVQNKENIRFQNIALKDVLDLLAQNYDISLQYDQDKIRDKYYSGVYVNSSHVYKEIIKELNYLHHADINYTNLQY</sequence>
<dbReference type="Gene3D" id="2.60.120.1440">
    <property type="match status" value="1"/>
</dbReference>
<feature type="domain" description="FecR protein" evidence="2">
    <location>
        <begin position="132"/>
        <end position="223"/>
    </location>
</feature>
<evidence type="ECO:0000313" key="4">
    <source>
        <dbReference type="Proteomes" id="UP000006241"/>
    </source>
</evidence>
<keyword evidence="1" id="KW-0812">Transmembrane</keyword>
<dbReference type="GO" id="GO:0016989">
    <property type="term" value="F:sigma factor antagonist activity"/>
    <property type="evidence" value="ECO:0007669"/>
    <property type="project" value="TreeGrafter"/>
</dbReference>
<dbReference type="Pfam" id="PF04773">
    <property type="entry name" value="FecR"/>
    <property type="match status" value="1"/>
</dbReference>
<name>C2FYU5_SPHSI</name>
<dbReference type="HOGENOM" id="CLU_050192_2_0_10"/>
<gene>
    <name evidence="3" type="ORF">HMPREF0765_2501</name>
</gene>
<protein>
    <submittedName>
        <fullName evidence="3">Sigma factor regulatory protein, FecR/PupR family</fullName>
    </submittedName>
</protein>
<keyword evidence="1" id="KW-0472">Membrane</keyword>